<gene>
    <name evidence="1" type="ORF">QTP70_012995</name>
</gene>
<reference evidence="1" key="1">
    <citation type="submission" date="2023-06" db="EMBL/GenBank/DDBJ databases">
        <title>Male Hemibagrus guttatus genome.</title>
        <authorList>
            <person name="Bian C."/>
        </authorList>
    </citation>
    <scope>NUCLEOTIDE SEQUENCE</scope>
    <source>
        <strain evidence="1">Male_cb2023</strain>
        <tissue evidence="1">Muscle</tissue>
    </source>
</reference>
<accession>A0AAE0Q2L4</accession>
<evidence type="ECO:0000313" key="2">
    <source>
        <dbReference type="Proteomes" id="UP001274896"/>
    </source>
</evidence>
<protein>
    <submittedName>
        <fullName evidence="1">Uncharacterized protein</fullName>
    </submittedName>
</protein>
<sequence length="179" mass="19365">MGERKGLSEFDEGQIVMARRLDQSISKTAALVGCSRSAMFSGDVYRDLAGIFVHNPEEPWGFAVRARTLSGRGRERRGRKDANGTEKTCFFVDGALMDLLIDANGHFKSVKNVVDVLESGKMGKRKDLSEFDNGQIVMARPLDQSISKTAALVACSRSAVVQGKNSGEPATGSWAAKAH</sequence>
<keyword evidence="2" id="KW-1185">Reference proteome</keyword>
<evidence type="ECO:0000313" key="1">
    <source>
        <dbReference type="EMBL" id="KAK3512464.1"/>
    </source>
</evidence>
<dbReference type="AlphaFoldDB" id="A0AAE0Q2L4"/>
<dbReference type="EMBL" id="JAUCMX010000023">
    <property type="protein sequence ID" value="KAK3512464.1"/>
    <property type="molecule type" value="Genomic_DNA"/>
</dbReference>
<dbReference type="Proteomes" id="UP001274896">
    <property type="component" value="Unassembled WGS sequence"/>
</dbReference>
<proteinExistence type="predicted"/>
<comment type="caution">
    <text evidence="1">The sequence shown here is derived from an EMBL/GenBank/DDBJ whole genome shotgun (WGS) entry which is preliminary data.</text>
</comment>
<name>A0AAE0Q2L4_9TELE</name>
<organism evidence="1 2">
    <name type="scientific">Hemibagrus guttatus</name>
    <dbReference type="NCBI Taxonomy" id="175788"/>
    <lineage>
        <taxon>Eukaryota</taxon>
        <taxon>Metazoa</taxon>
        <taxon>Chordata</taxon>
        <taxon>Craniata</taxon>
        <taxon>Vertebrata</taxon>
        <taxon>Euteleostomi</taxon>
        <taxon>Actinopterygii</taxon>
        <taxon>Neopterygii</taxon>
        <taxon>Teleostei</taxon>
        <taxon>Ostariophysi</taxon>
        <taxon>Siluriformes</taxon>
        <taxon>Bagridae</taxon>
        <taxon>Hemibagrus</taxon>
    </lineage>
</organism>